<name>A0A9D8PM62_9DELT</name>
<dbReference type="Proteomes" id="UP000809273">
    <property type="component" value="Unassembled WGS sequence"/>
</dbReference>
<reference evidence="2" key="1">
    <citation type="journal article" date="2021" name="Environ. Microbiol.">
        <title>Genomic characterization of three novel Desulfobacterota classes expand the metabolic and phylogenetic diversity of the phylum.</title>
        <authorList>
            <person name="Murphy C.L."/>
            <person name="Biggerstaff J."/>
            <person name="Eichhorn A."/>
            <person name="Ewing E."/>
            <person name="Shahan R."/>
            <person name="Soriano D."/>
            <person name="Stewart S."/>
            <person name="VanMol K."/>
            <person name="Walker R."/>
            <person name="Walters P."/>
            <person name="Elshahed M.S."/>
            <person name="Youssef N.H."/>
        </authorList>
    </citation>
    <scope>NUCLEOTIDE SEQUENCE</scope>
    <source>
        <strain evidence="2">Zod_Metabat.24</strain>
    </source>
</reference>
<proteinExistence type="predicted"/>
<gene>
    <name evidence="2" type="ORF">JW984_07845</name>
</gene>
<dbReference type="Pfam" id="PF18863">
    <property type="entry name" value="AbiJ_NTD4"/>
    <property type="match status" value="1"/>
</dbReference>
<sequence>MKDKTFSERMGLVPEKAVQIKSMDDGLRNRLWNCFVNVFFGLPDFEKFASFFLSPEEQFQRSFICNLFDKHFKIDVDDIQMNYDNLSFSKWRDTSVIEIRKILDKSEWNEIYDFIEFVINYLPKGDNRDSLIKEINNVLEEEKSGYRFLGSTLVDITDEEEMSVIKEATTLEDKLKVVSNHLEKSLKFYANRENPDYINSIKVKKLRSYLTV</sequence>
<accession>A0A9D8PM62</accession>
<dbReference type="AlphaFoldDB" id="A0A9D8PM62"/>
<organism evidence="2 3">
    <name type="scientific">Candidatus Zymogenus saltonus</name>
    <dbReference type="NCBI Taxonomy" id="2844893"/>
    <lineage>
        <taxon>Bacteria</taxon>
        <taxon>Deltaproteobacteria</taxon>
        <taxon>Candidatus Zymogenia</taxon>
        <taxon>Candidatus Zymogeniales</taxon>
        <taxon>Candidatus Zymogenaceae</taxon>
        <taxon>Candidatus Zymogenus</taxon>
    </lineage>
</organism>
<dbReference type="EMBL" id="JAFGIX010000039">
    <property type="protein sequence ID" value="MBN1573091.1"/>
    <property type="molecule type" value="Genomic_DNA"/>
</dbReference>
<reference evidence="2" key="2">
    <citation type="submission" date="2021-01" db="EMBL/GenBank/DDBJ databases">
        <authorList>
            <person name="Hahn C.R."/>
            <person name="Youssef N.H."/>
            <person name="Elshahed M."/>
        </authorList>
    </citation>
    <scope>NUCLEOTIDE SEQUENCE</scope>
    <source>
        <strain evidence="2">Zod_Metabat.24</strain>
    </source>
</reference>
<feature type="domain" description="HEPN AbiJ-N-terminal" evidence="1">
    <location>
        <begin position="5"/>
        <end position="169"/>
    </location>
</feature>
<dbReference type="InterPro" id="IPR049503">
    <property type="entry name" value="AbiJ_NTD4"/>
</dbReference>
<evidence type="ECO:0000313" key="3">
    <source>
        <dbReference type="Proteomes" id="UP000809273"/>
    </source>
</evidence>
<protein>
    <recommendedName>
        <fullName evidence="1">HEPN AbiJ-N-terminal domain-containing protein</fullName>
    </recommendedName>
</protein>
<comment type="caution">
    <text evidence="2">The sequence shown here is derived from an EMBL/GenBank/DDBJ whole genome shotgun (WGS) entry which is preliminary data.</text>
</comment>
<evidence type="ECO:0000313" key="2">
    <source>
        <dbReference type="EMBL" id="MBN1573091.1"/>
    </source>
</evidence>
<evidence type="ECO:0000259" key="1">
    <source>
        <dbReference type="Pfam" id="PF18863"/>
    </source>
</evidence>